<name>A0A6A9UWJ5_9ACTN</name>
<gene>
    <name evidence="5" type="ORF">GC722_13730</name>
</gene>
<comment type="caution">
    <text evidence="5">The sequence shown here is derived from an EMBL/GenBank/DDBJ whole genome shotgun (WGS) entry which is preliminary data.</text>
</comment>
<evidence type="ECO:0000313" key="6">
    <source>
        <dbReference type="Proteomes" id="UP000435304"/>
    </source>
</evidence>
<dbReference type="PANTHER" id="PTHR43103:SF5">
    <property type="entry name" value="4-EPIMERASE, PUTATIVE (AFU_ORTHOLOGUE AFUA_7G00360)-RELATED"/>
    <property type="match status" value="1"/>
</dbReference>
<evidence type="ECO:0000256" key="2">
    <source>
        <dbReference type="ARBA" id="ARBA00023002"/>
    </source>
</evidence>
<keyword evidence="3" id="KW-0520">NAD</keyword>
<dbReference type="InterPro" id="IPR001509">
    <property type="entry name" value="Epimerase_deHydtase"/>
</dbReference>
<dbReference type="Proteomes" id="UP000435304">
    <property type="component" value="Unassembled WGS sequence"/>
</dbReference>
<reference evidence="5 6" key="1">
    <citation type="submission" date="2019-12" db="EMBL/GenBank/DDBJ databases">
        <title>Auraticoccus cholistani sp. nov., an actinomycete isolated from soil of Cholistan desert.</title>
        <authorList>
            <person name="Cheema M.T."/>
        </authorList>
    </citation>
    <scope>NUCLEOTIDE SEQUENCE [LARGE SCALE GENOMIC DNA]</scope>
    <source>
        <strain evidence="5 6">F435</strain>
    </source>
</reference>
<evidence type="ECO:0000256" key="3">
    <source>
        <dbReference type="ARBA" id="ARBA00023027"/>
    </source>
</evidence>
<evidence type="ECO:0000259" key="4">
    <source>
        <dbReference type="Pfam" id="PF01370"/>
    </source>
</evidence>
<feature type="domain" description="NAD-dependent epimerase/dehydratase" evidence="4">
    <location>
        <begin position="5"/>
        <end position="173"/>
    </location>
</feature>
<accession>A0A6A9UWJ5</accession>
<dbReference type="PANTHER" id="PTHR43103">
    <property type="entry name" value="NUCLEOSIDE-DIPHOSPHATE-SUGAR EPIMERASE"/>
    <property type="match status" value="1"/>
</dbReference>
<keyword evidence="2" id="KW-0560">Oxidoreductase</keyword>
<dbReference type="AlphaFoldDB" id="A0A6A9UWJ5"/>
<comment type="similarity">
    <text evidence="1">Belongs to the NAD(P)-dependent epimerase/dehydratase family.</text>
</comment>
<protein>
    <submittedName>
        <fullName evidence="5">NAD-dependent epimerase/dehydratase family protein</fullName>
    </submittedName>
</protein>
<evidence type="ECO:0000313" key="5">
    <source>
        <dbReference type="EMBL" id="MVA77078.1"/>
    </source>
</evidence>
<dbReference type="InterPro" id="IPR036291">
    <property type="entry name" value="NAD(P)-bd_dom_sf"/>
</dbReference>
<dbReference type="RefSeq" id="WP_156611146.1">
    <property type="nucleotide sequence ID" value="NZ_WPCU01000010.1"/>
</dbReference>
<sequence length="273" mass="29254">MNQLVLITGGAGYLGSRAAHALAGAGHRVRLLDVREVADPPEGAELFRGSVTDAELLARATEGVDAVLHFGGLPRERPWQEILEINIDGTQKVLEAARQAGVGKVHLASSNHAVGWYRAADAPPGGLPADCLPLPDTYYGVSKATMEALGALYHHRFGIDVLVVRIGTLLAEPTGARTLVTWFSPGDHDAMLLAWLQERTSQYRIVWGISPNTRGWFDVHHPTIEGYTPKGDAERELPHLVAEHPLGSTPADDPTVSHLGGSFRTAPLGVPMA</sequence>
<organism evidence="5 6">
    <name type="scientific">Auraticoccus cholistanensis</name>
    <dbReference type="NCBI Taxonomy" id="2656650"/>
    <lineage>
        <taxon>Bacteria</taxon>
        <taxon>Bacillati</taxon>
        <taxon>Actinomycetota</taxon>
        <taxon>Actinomycetes</taxon>
        <taxon>Propionibacteriales</taxon>
        <taxon>Propionibacteriaceae</taxon>
        <taxon>Auraticoccus</taxon>
    </lineage>
</organism>
<dbReference type="GO" id="GO:0016491">
    <property type="term" value="F:oxidoreductase activity"/>
    <property type="evidence" value="ECO:0007669"/>
    <property type="project" value="UniProtKB-KW"/>
</dbReference>
<dbReference type="EMBL" id="WPCU01000010">
    <property type="protein sequence ID" value="MVA77078.1"/>
    <property type="molecule type" value="Genomic_DNA"/>
</dbReference>
<dbReference type="Gene3D" id="3.40.50.720">
    <property type="entry name" value="NAD(P)-binding Rossmann-like Domain"/>
    <property type="match status" value="1"/>
</dbReference>
<evidence type="ECO:0000256" key="1">
    <source>
        <dbReference type="ARBA" id="ARBA00007637"/>
    </source>
</evidence>
<proteinExistence type="inferred from homology"/>
<keyword evidence="6" id="KW-1185">Reference proteome</keyword>
<dbReference type="Pfam" id="PF01370">
    <property type="entry name" value="Epimerase"/>
    <property type="match status" value="1"/>
</dbReference>
<dbReference type="SUPFAM" id="SSF51735">
    <property type="entry name" value="NAD(P)-binding Rossmann-fold domains"/>
    <property type="match status" value="1"/>
</dbReference>